<protein>
    <submittedName>
        <fullName evidence="7">Arylsulfatase</fullName>
    </submittedName>
</protein>
<evidence type="ECO:0000256" key="5">
    <source>
        <dbReference type="SAM" id="SignalP"/>
    </source>
</evidence>
<proteinExistence type="inferred from homology"/>
<evidence type="ECO:0000256" key="4">
    <source>
        <dbReference type="ARBA" id="ARBA00022837"/>
    </source>
</evidence>
<keyword evidence="2" id="KW-0479">Metal-binding</keyword>
<dbReference type="GO" id="GO:0046872">
    <property type="term" value="F:metal ion binding"/>
    <property type="evidence" value="ECO:0007669"/>
    <property type="project" value="UniProtKB-KW"/>
</dbReference>
<dbReference type="Proteomes" id="UP000346198">
    <property type="component" value="Unassembled WGS sequence"/>
</dbReference>
<evidence type="ECO:0000313" key="7">
    <source>
        <dbReference type="EMBL" id="VGO19101.1"/>
    </source>
</evidence>
<dbReference type="InterPro" id="IPR024607">
    <property type="entry name" value="Sulfatase_CS"/>
</dbReference>
<keyword evidence="5" id="KW-0732">Signal</keyword>
<dbReference type="PANTHER" id="PTHR42693:SF53">
    <property type="entry name" value="ENDO-4-O-SULFATASE"/>
    <property type="match status" value="1"/>
</dbReference>
<dbReference type="AlphaFoldDB" id="A0A6C2UI56"/>
<dbReference type="SUPFAM" id="SSF53649">
    <property type="entry name" value="Alkaline phosphatase-like"/>
    <property type="match status" value="1"/>
</dbReference>
<dbReference type="PANTHER" id="PTHR42693">
    <property type="entry name" value="ARYLSULFATASE FAMILY MEMBER"/>
    <property type="match status" value="1"/>
</dbReference>
<evidence type="ECO:0000256" key="3">
    <source>
        <dbReference type="ARBA" id="ARBA00022801"/>
    </source>
</evidence>
<keyword evidence="8" id="KW-1185">Reference proteome</keyword>
<dbReference type="Pfam" id="PF00884">
    <property type="entry name" value="Sulfatase"/>
    <property type="match status" value="1"/>
</dbReference>
<reference evidence="7 8" key="1">
    <citation type="submission" date="2019-04" db="EMBL/GenBank/DDBJ databases">
        <authorList>
            <person name="Van Vliet M D."/>
        </authorList>
    </citation>
    <scope>NUCLEOTIDE SEQUENCE [LARGE SCALE GENOMIC DNA]</scope>
    <source>
        <strain evidence="7 8">F21</strain>
    </source>
</reference>
<keyword evidence="3" id="KW-0378">Hydrolase</keyword>
<evidence type="ECO:0000259" key="6">
    <source>
        <dbReference type="Pfam" id="PF00884"/>
    </source>
</evidence>
<dbReference type="EMBL" id="CAAHFH010000001">
    <property type="protein sequence ID" value="VGO19101.1"/>
    <property type="molecule type" value="Genomic_DNA"/>
</dbReference>
<feature type="chain" id="PRO_5028925971" evidence="5">
    <location>
        <begin position="26"/>
        <end position="603"/>
    </location>
</feature>
<accession>A0A6C2UI56</accession>
<evidence type="ECO:0000256" key="1">
    <source>
        <dbReference type="ARBA" id="ARBA00008779"/>
    </source>
</evidence>
<dbReference type="GO" id="GO:0004065">
    <property type="term" value="F:arylsulfatase activity"/>
    <property type="evidence" value="ECO:0007669"/>
    <property type="project" value="TreeGrafter"/>
</dbReference>
<keyword evidence="4" id="KW-0106">Calcium</keyword>
<dbReference type="Gene3D" id="3.30.1120.10">
    <property type="match status" value="1"/>
</dbReference>
<name>A0A6C2UI56_9BACT</name>
<gene>
    <name evidence="7" type="primary">atsA_117</name>
    <name evidence="7" type="ORF">SCARR_01157</name>
</gene>
<dbReference type="InterPro" id="IPR000917">
    <property type="entry name" value="Sulfatase_N"/>
</dbReference>
<dbReference type="PROSITE" id="PS00523">
    <property type="entry name" value="SULFATASE_1"/>
    <property type="match status" value="1"/>
</dbReference>
<organism evidence="7 8">
    <name type="scientific">Pontiella sulfatireligans</name>
    <dbReference type="NCBI Taxonomy" id="2750658"/>
    <lineage>
        <taxon>Bacteria</taxon>
        <taxon>Pseudomonadati</taxon>
        <taxon>Kiritimatiellota</taxon>
        <taxon>Kiritimatiellia</taxon>
        <taxon>Kiritimatiellales</taxon>
        <taxon>Pontiellaceae</taxon>
        <taxon>Pontiella</taxon>
    </lineage>
</organism>
<sequence>MYSIFMKISVVLIGLVCWGSTAASAASGQKPNVILILTDDQGYGDLSAHGNHVLETPQMDKLHGKSIRLTDFHVAPVCTPTRGQLLTGQDALSNGASSFGYSRELMHRDIPTLANVFSANGYRTGLFGKWHLGDSYPHRPHDRGFQESICHGGASISQTTDYWNNDYFDDYFSHNGVMKQYKGYCTDVFFNESMKFMRQSKARKKPFFLFLPTNAPHGPLLVPQRYRQYYLDKGLNNATASFYGMIANIDENIGRLDQFLVDENLLENTILIFATDNGGTKGRGIYNAGMRGGKGKPYEGGHRVPFFISWPDGHLGMPRDIDELTQIQDVFPTLISLCNLQNTEALQLDGVDLSELLTGKKLKLEDRMLVVRWARQLDAPMWDGCVLWNKWRLVKGHELYDVAADPGQEKDIAAQHPEIMEQMLNHYEKWWTDIQPEFQTEECFVIGSDHENPLTLTCFDWFNHKGATKESNVTVQYSIRNGMNTNGVWKVDVAQDGDYEIELRRWPKEADAEISASIPVFEPVDLIPNYYGEPPYPVGKAFPIAQARLQIAGFDEMKNVSSSDKSIVFNVSLKKGRVEIKTSFLDKNGDELCGAYYAYVKRI</sequence>
<feature type="domain" description="Sulfatase N-terminal" evidence="6">
    <location>
        <begin position="31"/>
        <end position="338"/>
    </location>
</feature>
<evidence type="ECO:0000256" key="2">
    <source>
        <dbReference type="ARBA" id="ARBA00022723"/>
    </source>
</evidence>
<comment type="similarity">
    <text evidence="1">Belongs to the sulfatase family.</text>
</comment>
<evidence type="ECO:0000313" key="8">
    <source>
        <dbReference type="Proteomes" id="UP000346198"/>
    </source>
</evidence>
<dbReference type="InterPro" id="IPR050738">
    <property type="entry name" value="Sulfatase"/>
</dbReference>
<dbReference type="CDD" id="cd16146">
    <property type="entry name" value="ARS_like"/>
    <property type="match status" value="1"/>
</dbReference>
<dbReference type="RefSeq" id="WP_136060527.1">
    <property type="nucleotide sequence ID" value="NZ_CAAHFH010000001.1"/>
</dbReference>
<dbReference type="InterPro" id="IPR017850">
    <property type="entry name" value="Alkaline_phosphatase_core_sf"/>
</dbReference>
<feature type="signal peptide" evidence="5">
    <location>
        <begin position="1"/>
        <end position="25"/>
    </location>
</feature>
<dbReference type="Gene3D" id="3.40.720.10">
    <property type="entry name" value="Alkaline Phosphatase, subunit A"/>
    <property type="match status" value="1"/>
</dbReference>